<keyword evidence="3" id="KW-1185">Reference proteome</keyword>
<name>A0A8H9L6E0_9MICO</name>
<feature type="compositionally biased region" description="Low complexity" evidence="1">
    <location>
        <begin position="211"/>
        <end position="224"/>
    </location>
</feature>
<sequence>MGFLDRLLGREPRDQIPGMYSGGSAPRQQYSPTPAPAYGTPPASGSAGSTGRSEDEVAIERYRYLLRTAPPDRVEEAHAEAFAQLTPEQRSQVLAQLSETVPPAERATSDDPRDLARMATRAEMRNPGTLERSLGRGGQGFGGGSGPGFGSMIGASMLGTIGGMVIGSAVANMMFGSAFGDPGQDFAGGEEGAAGAEEAGAEGGDPGAEAGGEPVEAAGAEAGADAGGDAGGGFFGDFFGGGDGGGDFGGGDFGGDFGGF</sequence>
<evidence type="ECO:0000313" key="3">
    <source>
        <dbReference type="Proteomes" id="UP000655589"/>
    </source>
</evidence>
<proteinExistence type="predicted"/>
<feature type="compositionally biased region" description="Low complexity" evidence="1">
    <location>
        <begin position="30"/>
        <end position="51"/>
    </location>
</feature>
<evidence type="ECO:0000256" key="1">
    <source>
        <dbReference type="SAM" id="MobiDB-lite"/>
    </source>
</evidence>
<gene>
    <name evidence="2" type="ORF">GCM10010102_33380</name>
</gene>
<protein>
    <submittedName>
        <fullName evidence="2">Uncharacterized protein</fullName>
    </submittedName>
</protein>
<feature type="region of interest" description="Disordered" evidence="1">
    <location>
        <begin position="183"/>
        <end position="228"/>
    </location>
</feature>
<reference evidence="2" key="1">
    <citation type="journal article" date="2014" name="Int. J. Syst. Evol. Microbiol.">
        <title>Complete genome sequence of Corynebacterium casei LMG S-19264T (=DSM 44701T), isolated from a smear-ripened cheese.</title>
        <authorList>
            <consortium name="US DOE Joint Genome Institute (JGI-PGF)"/>
            <person name="Walter F."/>
            <person name="Albersmeier A."/>
            <person name="Kalinowski J."/>
            <person name="Ruckert C."/>
        </authorList>
    </citation>
    <scope>NUCLEOTIDE SEQUENCE</scope>
    <source>
        <strain evidence="2">JCM 3051</strain>
    </source>
</reference>
<dbReference type="AlphaFoldDB" id="A0A8H9L6E0"/>
<organism evidence="2 3">
    <name type="scientific">Promicromonospora citrea</name>
    <dbReference type="NCBI Taxonomy" id="43677"/>
    <lineage>
        <taxon>Bacteria</taxon>
        <taxon>Bacillati</taxon>
        <taxon>Actinomycetota</taxon>
        <taxon>Actinomycetes</taxon>
        <taxon>Micrococcales</taxon>
        <taxon>Promicromonosporaceae</taxon>
        <taxon>Promicromonospora</taxon>
    </lineage>
</organism>
<feature type="region of interest" description="Disordered" evidence="1">
    <location>
        <begin position="1"/>
        <end position="55"/>
    </location>
</feature>
<reference evidence="2" key="2">
    <citation type="submission" date="2020-09" db="EMBL/GenBank/DDBJ databases">
        <authorList>
            <person name="Sun Q."/>
            <person name="Ohkuma M."/>
        </authorList>
    </citation>
    <scope>NUCLEOTIDE SEQUENCE</scope>
    <source>
        <strain evidence="2">JCM 3051</strain>
    </source>
</reference>
<feature type="compositionally biased region" description="Gly residues" evidence="1">
    <location>
        <begin position="201"/>
        <end position="210"/>
    </location>
</feature>
<dbReference type="Proteomes" id="UP000655589">
    <property type="component" value="Unassembled WGS sequence"/>
</dbReference>
<comment type="caution">
    <text evidence="2">The sequence shown here is derived from an EMBL/GenBank/DDBJ whole genome shotgun (WGS) entry which is preliminary data.</text>
</comment>
<evidence type="ECO:0000313" key="2">
    <source>
        <dbReference type="EMBL" id="GGM35313.1"/>
    </source>
</evidence>
<accession>A0A8H9L6E0</accession>
<dbReference type="RefSeq" id="WP_171102824.1">
    <property type="nucleotide sequence ID" value="NZ_BMPT01000015.1"/>
</dbReference>
<dbReference type="EMBL" id="BMPT01000015">
    <property type="protein sequence ID" value="GGM35313.1"/>
    <property type="molecule type" value="Genomic_DNA"/>
</dbReference>